<evidence type="ECO:0000259" key="1">
    <source>
        <dbReference type="Pfam" id="PF22296"/>
    </source>
</evidence>
<organism evidence="2 3">
    <name type="scientific">Candidatus Ryanbacteria bacterium RIFCSPLOWO2_01_FULL_48_26</name>
    <dbReference type="NCBI Taxonomy" id="1802126"/>
    <lineage>
        <taxon>Bacteria</taxon>
        <taxon>Candidatus Ryaniibacteriota</taxon>
    </lineage>
</organism>
<dbReference type="Proteomes" id="UP000179106">
    <property type="component" value="Unassembled WGS sequence"/>
</dbReference>
<evidence type="ECO:0000313" key="2">
    <source>
        <dbReference type="EMBL" id="OGZ52728.1"/>
    </source>
</evidence>
<dbReference type="Pfam" id="PF22296">
    <property type="entry name" value="bAvd"/>
    <property type="match status" value="1"/>
</dbReference>
<dbReference type="CDD" id="cd16376">
    <property type="entry name" value="Avd_like"/>
    <property type="match status" value="1"/>
</dbReference>
<comment type="caution">
    <text evidence="2">The sequence shown here is derived from an EMBL/GenBank/DDBJ whole genome shotgun (WGS) entry which is preliminary data.</text>
</comment>
<dbReference type="EMBL" id="MHNW01000040">
    <property type="protein sequence ID" value="OGZ52728.1"/>
    <property type="molecule type" value="Genomic_DNA"/>
</dbReference>
<proteinExistence type="predicted"/>
<sequence length="111" mass="12875">MAIYKIWHEFLPHIPKTARYTLGLKIDSLLVETIEAIFIASYISKERKTIYLERASGKLDLAKFFLQVLWEIKSLDNKKYILISEPLEEIGKMLGGWLKQVEKQNKPAGHS</sequence>
<reference evidence="2 3" key="1">
    <citation type="journal article" date="2016" name="Nat. Commun.">
        <title>Thousands of microbial genomes shed light on interconnected biogeochemical processes in an aquifer system.</title>
        <authorList>
            <person name="Anantharaman K."/>
            <person name="Brown C.T."/>
            <person name="Hug L.A."/>
            <person name="Sharon I."/>
            <person name="Castelle C.J."/>
            <person name="Probst A.J."/>
            <person name="Thomas B.C."/>
            <person name="Singh A."/>
            <person name="Wilkins M.J."/>
            <person name="Karaoz U."/>
            <person name="Brodie E.L."/>
            <person name="Williams K.H."/>
            <person name="Hubbard S.S."/>
            <person name="Banfield J.F."/>
        </authorList>
    </citation>
    <scope>NUCLEOTIDE SEQUENCE [LARGE SCALE GENOMIC DNA]</scope>
</reference>
<dbReference type="AlphaFoldDB" id="A0A1G2GSD9"/>
<protein>
    <recommendedName>
        <fullName evidence="1">bAvd-like domain-containing protein</fullName>
    </recommendedName>
</protein>
<gene>
    <name evidence="2" type="ORF">A3B25_00845</name>
</gene>
<name>A0A1G2GSD9_9BACT</name>
<feature type="domain" description="bAvd-like" evidence="1">
    <location>
        <begin position="7"/>
        <end position="101"/>
    </location>
</feature>
<accession>A0A1G2GSD9</accession>
<dbReference type="Gene3D" id="1.20.1440.60">
    <property type="entry name" value="23S rRNA-intervening sequence"/>
    <property type="match status" value="1"/>
</dbReference>
<dbReference type="InterPro" id="IPR036583">
    <property type="entry name" value="23S_rRNA_IVS_sf"/>
</dbReference>
<dbReference type="InterPro" id="IPR055360">
    <property type="entry name" value="bAvd"/>
</dbReference>
<evidence type="ECO:0000313" key="3">
    <source>
        <dbReference type="Proteomes" id="UP000179106"/>
    </source>
</evidence>
<dbReference type="STRING" id="1802126.A3B25_00845"/>